<organism evidence="1">
    <name type="scientific">Arundo donax</name>
    <name type="common">Giant reed</name>
    <name type="synonym">Donax arundinaceus</name>
    <dbReference type="NCBI Taxonomy" id="35708"/>
    <lineage>
        <taxon>Eukaryota</taxon>
        <taxon>Viridiplantae</taxon>
        <taxon>Streptophyta</taxon>
        <taxon>Embryophyta</taxon>
        <taxon>Tracheophyta</taxon>
        <taxon>Spermatophyta</taxon>
        <taxon>Magnoliopsida</taxon>
        <taxon>Liliopsida</taxon>
        <taxon>Poales</taxon>
        <taxon>Poaceae</taxon>
        <taxon>PACMAD clade</taxon>
        <taxon>Arundinoideae</taxon>
        <taxon>Arundineae</taxon>
        <taxon>Arundo</taxon>
    </lineage>
</organism>
<reference evidence="1" key="2">
    <citation type="journal article" date="2015" name="Data Brief">
        <title>Shoot transcriptome of the giant reed, Arundo donax.</title>
        <authorList>
            <person name="Barrero R.A."/>
            <person name="Guerrero F.D."/>
            <person name="Moolhuijzen P."/>
            <person name="Goolsby J.A."/>
            <person name="Tidwell J."/>
            <person name="Bellgard S.E."/>
            <person name="Bellgard M.I."/>
        </authorList>
    </citation>
    <scope>NUCLEOTIDE SEQUENCE</scope>
    <source>
        <tissue evidence="1">Shoot tissue taken approximately 20 cm above the soil surface</tissue>
    </source>
</reference>
<protein>
    <submittedName>
        <fullName evidence="1">Uncharacterized protein</fullName>
    </submittedName>
</protein>
<dbReference type="EMBL" id="GBRH01258323">
    <property type="protein sequence ID" value="JAD39572.1"/>
    <property type="molecule type" value="Transcribed_RNA"/>
</dbReference>
<sequence length="34" mass="4254">MIRIKSLVYFNYFLRLFDQDTFAIYLMHNKSDHI</sequence>
<evidence type="ECO:0000313" key="1">
    <source>
        <dbReference type="EMBL" id="JAD39572.1"/>
    </source>
</evidence>
<proteinExistence type="predicted"/>
<name>A0A0A8ZXQ3_ARUDO</name>
<dbReference type="AlphaFoldDB" id="A0A0A8ZXQ3"/>
<accession>A0A0A8ZXQ3</accession>
<reference evidence="1" key="1">
    <citation type="submission" date="2014-09" db="EMBL/GenBank/DDBJ databases">
        <authorList>
            <person name="Magalhaes I.L.F."/>
            <person name="Oliveira U."/>
            <person name="Santos F.R."/>
            <person name="Vidigal T.H.D.A."/>
            <person name="Brescovit A.D."/>
            <person name="Santos A.J."/>
        </authorList>
    </citation>
    <scope>NUCLEOTIDE SEQUENCE</scope>
    <source>
        <tissue evidence="1">Shoot tissue taken approximately 20 cm above the soil surface</tissue>
    </source>
</reference>